<reference evidence="1" key="2">
    <citation type="submission" date="2020-09" db="EMBL/GenBank/DDBJ databases">
        <authorList>
            <person name="Sun Q."/>
            <person name="Ohkuma M."/>
        </authorList>
    </citation>
    <scope>NUCLEOTIDE SEQUENCE</scope>
    <source>
        <strain evidence="1">JCM 3172</strain>
    </source>
</reference>
<organism evidence="1 2">
    <name type="scientific">Streptomyces purpureus</name>
    <dbReference type="NCBI Taxonomy" id="1951"/>
    <lineage>
        <taxon>Bacteria</taxon>
        <taxon>Bacillati</taxon>
        <taxon>Actinomycetota</taxon>
        <taxon>Actinomycetes</taxon>
        <taxon>Kitasatosporales</taxon>
        <taxon>Streptomycetaceae</taxon>
        <taxon>Streptomyces</taxon>
    </lineage>
</organism>
<sequence length="1157" mass="126228">MWVAVPAGLFSPSMLRIRVMVVPRLGAGSLDVFDLRDWPAALADASFSLEVKTADGVHEVDRAPGYEHVADSDAWHAFFDGGAGVIDEWTPKEQPTPQVRPTYSDARAVLTAYRECTSILADPAADGEAAVRRRIERWNSPLSPTVPAEEPLPPLPPAIDFHHAVAMLREHPAVLRALGLIFELSARVDDLDIGTAPRFVRVRGADLPVGVTSPWTKYDLAEGAFWPAPADGSSGIQRGFLDLRGVGLLDWAGATTPRWALSAVDVDGAVRALRTEARALDADGERRPALPGLRTPGLMLIRPDRQSDFTARAGIAAGRAGASLANAEFTAEDLVLGYRVDIRIGDPLVFHPLCAREATYTVEDSDGRPITLGTAAQWEEGHIAPYAAVKTPDGRLHADEVVVRWDGWGTATPVVDLLGDAPGPVPGPAPALPYVFRWEFTPPDRTLPRLRFGTRYQMRIRIADLTGGGPSLDDTRDDTTYATKTVLYTRSEPIQPPRLSPDGPFLAGSALDRMVIRSDTAMNAQQFHLANPQYPPVERRTLHPPAATFALAEQHGVFDPPRNQDPDPQFMEHTWAWAQRALRADAESDPADALPDPATSGISAHIPAEAGGLTTPITERTAWESWPSGAPRHIELSDQLSASPPIWLDWNGDKLEIRLAKGEETVLELSSTVADKFIAHFAVNSWLKQPEGVPLPVDEWQVAVLNGRHPLLSPVRRVHLVHAVRRPLAPLVWQLPRENVDRAVNDTNAVLRPVFASTGLNTDSTGRLEISAAWREWSNDGTADRTVPYLFGETIARGDPPRLTIRHEFGDTKHRRVTYTLKAISRFRAYFDEDDPDEAFQLITPQPAVNIPSSAPPPALTLLSTTPSFRVQHQTTSNRIERSRASRRLRVEFASPWYETGEGERLAVLVAADGATPGIPVTRLGRDPLFASPPLAPTAAKSWFTGFSEAPLTSPDLGPSVWIVPYAVTREGDRWYADIEIDPPSTAPSYGPFVRLALARFQPETVRTLSPLSPVVVSDPVRLLPDRRLVVERTGPDLRLSLHGPGPHPPNRLEAVLEEAHTPSGTPLSGAIDLVDLSVPPAADIPSWRPLPSAALASDQPETPATLRMPAGSRPLRLRVREVERLGAPPTSTAPAELRDRTVFVDVVPLPADWRPG</sequence>
<evidence type="ECO:0000313" key="1">
    <source>
        <dbReference type="EMBL" id="GGT29025.1"/>
    </source>
</evidence>
<reference evidence="1" key="1">
    <citation type="journal article" date="2014" name="Int. J. Syst. Evol. Microbiol.">
        <title>Complete genome sequence of Corynebacterium casei LMG S-19264T (=DSM 44701T), isolated from a smear-ripened cheese.</title>
        <authorList>
            <consortium name="US DOE Joint Genome Institute (JGI-PGF)"/>
            <person name="Walter F."/>
            <person name="Albersmeier A."/>
            <person name="Kalinowski J."/>
            <person name="Ruckert C."/>
        </authorList>
    </citation>
    <scope>NUCLEOTIDE SEQUENCE</scope>
    <source>
        <strain evidence="1">JCM 3172</strain>
    </source>
</reference>
<proteinExistence type="predicted"/>
<accession>A0A918H0C0</accession>
<dbReference type="Proteomes" id="UP000619486">
    <property type="component" value="Unassembled WGS sequence"/>
</dbReference>
<gene>
    <name evidence="1" type="ORF">GCM10014713_23080</name>
</gene>
<name>A0A918H0C0_9ACTN</name>
<comment type="caution">
    <text evidence="1">The sequence shown here is derived from an EMBL/GenBank/DDBJ whole genome shotgun (WGS) entry which is preliminary data.</text>
</comment>
<evidence type="ECO:0000313" key="2">
    <source>
        <dbReference type="Proteomes" id="UP000619486"/>
    </source>
</evidence>
<protein>
    <submittedName>
        <fullName evidence="1">Uncharacterized protein</fullName>
    </submittedName>
</protein>
<dbReference type="EMBL" id="BMQQ01000007">
    <property type="protein sequence ID" value="GGT29025.1"/>
    <property type="molecule type" value="Genomic_DNA"/>
</dbReference>
<dbReference type="AlphaFoldDB" id="A0A918H0C0"/>
<keyword evidence="2" id="KW-1185">Reference proteome</keyword>